<evidence type="ECO:0000313" key="2">
    <source>
        <dbReference type="Proteomes" id="UP000654345"/>
    </source>
</evidence>
<gene>
    <name evidence="1" type="ORF">KSB_05320</name>
</gene>
<comment type="caution">
    <text evidence="1">The sequence shown here is derived from an EMBL/GenBank/DDBJ whole genome shotgun (WGS) entry which is preliminary data.</text>
</comment>
<sequence>MGNRPESPVSKSFPFVLIFRTKHGQHAVAGARKFEQVTKPANGIANEETFIRNAPTA</sequence>
<name>A0ABQ3UH70_9CHLR</name>
<reference evidence="1 2" key="1">
    <citation type="journal article" date="2021" name="Int. J. Syst. Evol. Microbiol.">
        <title>Reticulibacter mediterranei gen. nov., sp. nov., within the new family Reticulibacteraceae fam. nov., and Ktedonospora formicarum gen. nov., sp. nov., Ktedonobacter robiniae sp. nov., Dictyobacter formicarum sp. nov. and Dictyobacter arantiisoli sp. nov., belonging to the class Ktedonobacteria.</title>
        <authorList>
            <person name="Yabe S."/>
            <person name="Zheng Y."/>
            <person name="Wang C.M."/>
            <person name="Sakai Y."/>
            <person name="Abe K."/>
            <person name="Yokota A."/>
            <person name="Donadio S."/>
            <person name="Cavaletti L."/>
            <person name="Monciardini P."/>
        </authorList>
    </citation>
    <scope>NUCLEOTIDE SEQUENCE [LARGE SCALE GENOMIC DNA]</scope>
    <source>
        <strain evidence="1 2">SOSP1-30</strain>
    </source>
</reference>
<protein>
    <submittedName>
        <fullName evidence="1">Uncharacterized protein</fullName>
    </submittedName>
</protein>
<organism evidence="1 2">
    <name type="scientific">Ktedonobacter robiniae</name>
    <dbReference type="NCBI Taxonomy" id="2778365"/>
    <lineage>
        <taxon>Bacteria</taxon>
        <taxon>Bacillati</taxon>
        <taxon>Chloroflexota</taxon>
        <taxon>Ktedonobacteria</taxon>
        <taxon>Ktedonobacterales</taxon>
        <taxon>Ktedonobacteraceae</taxon>
        <taxon>Ktedonobacter</taxon>
    </lineage>
</organism>
<dbReference type="Proteomes" id="UP000654345">
    <property type="component" value="Unassembled WGS sequence"/>
</dbReference>
<proteinExistence type="predicted"/>
<evidence type="ECO:0000313" key="1">
    <source>
        <dbReference type="EMBL" id="GHO52057.1"/>
    </source>
</evidence>
<keyword evidence="2" id="KW-1185">Reference proteome</keyword>
<accession>A0ABQ3UH70</accession>
<dbReference type="EMBL" id="BNJG01000001">
    <property type="protein sequence ID" value="GHO52057.1"/>
    <property type="molecule type" value="Genomic_DNA"/>
</dbReference>